<comment type="caution">
    <text evidence="2">The sequence shown here is derived from an EMBL/GenBank/DDBJ whole genome shotgun (WGS) entry which is preliminary data.</text>
</comment>
<evidence type="ECO:0000313" key="2">
    <source>
        <dbReference type="EMBL" id="GAA0465912.1"/>
    </source>
</evidence>
<dbReference type="RefSeq" id="WP_346095623.1">
    <property type="nucleotide sequence ID" value="NZ_BAAABY010000023.1"/>
</dbReference>
<accession>A0ABN1A2K5</accession>
<feature type="region of interest" description="Disordered" evidence="1">
    <location>
        <begin position="76"/>
        <end position="110"/>
    </location>
</feature>
<reference evidence="2 3" key="1">
    <citation type="journal article" date="2019" name="Int. J. Syst. Evol. Microbiol.">
        <title>The Global Catalogue of Microorganisms (GCM) 10K type strain sequencing project: providing services to taxonomists for standard genome sequencing and annotation.</title>
        <authorList>
            <consortium name="The Broad Institute Genomics Platform"/>
            <consortium name="The Broad Institute Genome Sequencing Center for Infectious Disease"/>
            <person name="Wu L."/>
            <person name="Ma J."/>
        </authorList>
    </citation>
    <scope>NUCLEOTIDE SEQUENCE [LARGE SCALE GENOMIC DNA]</scope>
    <source>
        <strain evidence="2 3">JCM 4805</strain>
    </source>
</reference>
<dbReference type="EMBL" id="BAAABY010000023">
    <property type="protein sequence ID" value="GAA0465912.1"/>
    <property type="molecule type" value="Genomic_DNA"/>
</dbReference>
<organism evidence="2 3">
    <name type="scientific">Streptomyces olivaceiscleroticus</name>
    <dbReference type="NCBI Taxonomy" id="68245"/>
    <lineage>
        <taxon>Bacteria</taxon>
        <taxon>Bacillati</taxon>
        <taxon>Actinomycetota</taxon>
        <taxon>Actinomycetes</taxon>
        <taxon>Kitasatosporales</taxon>
        <taxon>Streptomycetaceae</taxon>
        <taxon>Streptomyces</taxon>
    </lineage>
</organism>
<sequence>MYWYSRLVDTHSDLCAAMEHLLATDPPEAVELIGSIGSIGFFCVCCGHYDRLDAAYLAGLIALLTGRPLAATIADEAAGPTDPDPEAYWRATGPPQRGMPELSTMRKEGERAARAAATDHIYEKAFRQGRAEAPVRNLTLALESIRA</sequence>
<name>A0ABN1A2K5_9ACTN</name>
<protein>
    <submittedName>
        <fullName evidence="2">Uncharacterized protein</fullName>
    </submittedName>
</protein>
<dbReference type="Proteomes" id="UP001500909">
    <property type="component" value="Unassembled WGS sequence"/>
</dbReference>
<proteinExistence type="predicted"/>
<evidence type="ECO:0000256" key="1">
    <source>
        <dbReference type="SAM" id="MobiDB-lite"/>
    </source>
</evidence>
<evidence type="ECO:0000313" key="3">
    <source>
        <dbReference type="Proteomes" id="UP001500909"/>
    </source>
</evidence>
<gene>
    <name evidence="2" type="ORF">GCM10010361_32510</name>
</gene>
<keyword evidence="3" id="KW-1185">Reference proteome</keyword>